<dbReference type="EMBL" id="CP041636">
    <property type="protein sequence ID" value="QDO96591.1"/>
    <property type="molecule type" value="Genomic_DNA"/>
</dbReference>
<dbReference type="SUPFAM" id="SSF50475">
    <property type="entry name" value="FMN-binding split barrel"/>
    <property type="match status" value="1"/>
</dbReference>
<keyword evidence="4" id="KW-1185">Reference proteome</keyword>
<protein>
    <submittedName>
        <fullName evidence="3">HugZ family protein</fullName>
    </submittedName>
</protein>
<sequence>MTKLPVDTKSPAQQARAVARACRTASLATTMSGQNGQPYASLVLVAFDHDAAPLLLISRLAEHTKNLISNDRASLLCDGTAGFAEPLTGPRVSLLGRAVKTEDPRHRARFLARHPSAEMYAGFGDFAFYRLAVERAHIVAGFGKIHWLDDYTYAGESDRLIDAEAGILEHMNADHADAVQLYASRLLGRAGDGWSLCGIDAEGCDLIRADEDHGGELARLNFGKTIATAEDARIELVRLVKQARNA</sequence>
<dbReference type="Gene3D" id="2.30.110.10">
    <property type="entry name" value="Electron Transport, Fmn-binding Protein, Chain A"/>
    <property type="match status" value="1"/>
</dbReference>
<dbReference type="InterPro" id="IPR019595">
    <property type="entry name" value="DUF2470"/>
</dbReference>
<reference evidence="3 4" key="1">
    <citation type="submission" date="2019-07" db="EMBL/GenBank/DDBJ databases">
        <title>Genome sequencing for Ferrovibrio sp. K5.</title>
        <authorList>
            <person name="Park S.-J."/>
        </authorList>
    </citation>
    <scope>NUCLEOTIDE SEQUENCE [LARGE SCALE GENOMIC DNA]</scope>
    <source>
        <strain evidence="3 4">K5</strain>
    </source>
</reference>
<dbReference type="InterPro" id="IPR037119">
    <property type="entry name" value="Haem_oxidase_HugZ-like_sf"/>
</dbReference>
<name>A0A516GYI6_9PROT</name>
<dbReference type="Pfam" id="PF13883">
    <property type="entry name" value="CREG_beta-barrel"/>
    <property type="match status" value="1"/>
</dbReference>
<gene>
    <name evidence="3" type="ORF">FNB15_04570</name>
</gene>
<dbReference type="PANTHER" id="PTHR13343">
    <property type="entry name" value="CREG1 PROTEIN"/>
    <property type="match status" value="1"/>
</dbReference>
<evidence type="ECO:0000313" key="3">
    <source>
        <dbReference type="EMBL" id="QDO96591.1"/>
    </source>
</evidence>
<accession>A0A516GYI6</accession>
<dbReference type="AlphaFoldDB" id="A0A516GYI6"/>
<dbReference type="InterPro" id="IPR012349">
    <property type="entry name" value="Split_barrel_FMN-bd"/>
</dbReference>
<dbReference type="OrthoDB" id="9814594at2"/>
<dbReference type="InterPro" id="IPR055343">
    <property type="entry name" value="CREG_beta-barrel"/>
</dbReference>
<evidence type="ECO:0000313" key="4">
    <source>
        <dbReference type="Proteomes" id="UP000317496"/>
    </source>
</evidence>
<feature type="domain" description="CREG-like beta-barrel" evidence="2">
    <location>
        <begin position="9"/>
        <end position="153"/>
    </location>
</feature>
<dbReference type="Gene3D" id="3.20.180.10">
    <property type="entry name" value="PNP-oxidase-like"/>
    <property type="match status" value="1"/>
</dbReference>
<evidence type="ECO:0000259" key="1">
    <source>
        <dbReference type="Pfam" id="PF10615"/>
    </source>
</evidence>
<proteinExistence type="predicted"/>
<dbReference type="GO" id="GO:0005737">
    <property type="term" value="C:cytoplasm"/>
    <property type="evidence" value="ECO:0007669"/>
    <property type="project" value="UniProtKB-ARBA"/>
</dbReference>
<evidence type="ECO:0000259" key="2">
    <source>
        <dbReference type="Pfam" id="PF13883"/>
    </source>
</evidence>
<dbReference type="RefSeq" id="WP_144067572.1">
    <property type="nucleotide sequence ID" value="NZ_CP041636.1"/>
</dbReference>
<dbReference type="Proteomes" id="UP000317496">
    <property type="component" value="Chromosome"/>
</dbReference>
<organism evidence="3 4">
    <name type="scientific">Ferrovibrio terrae</name>
    <dbReference type="NCBI Taxonomy" id="2594003"/>
    <lineage>
        <taxon>Bacteria</taxon>
        <taxon>Pseudomonadati</taxon>
        <taxon>Pseudomonadota</taxon>
        <taxon>Alphaproteobacteria</taxon>
        <taxon>Rhodospirillales</taxon>
        <taxon>Rhodospirillaceae</taxon>
        <taxon>Ferrovibrio</taxon>
    </lineage>
</organism>
<dbReference type="Pfam" id="PF10615">
    <property type="entry name" value="DUF2470"/>
    <property type="match status" value="1"/>
</dbReference>
<feature type="domain" description="DUF2470" evidence="1">
    <location>
        <begin position="164"/>
        <end position="239"/>
    </location>
</feature>
<dbReference type="KEGG" id="fer:FNB15_04570"/>
<dbReference type="PANTHER" id="PTHR13343:SF17">
    <property type="entry name" value="CELLULAR REPRESSOR OF E1A-STIMULATED GENES, ISOFORM A"/>
    <property type="match status" value="1"/>
</dbReference>